<dbReference type="AlphaFoldDB" id="A0AA36MSI8"/>
<feature type="compositionally biased region" description="Low complexity" evidence="1">
    <location>
        <begin position="602"/>
        <end position="612"/>
    </location>
</feature>
<dbReference type="Pfam" id="PF04457">
    <property type="entry name" value="MJ1316"/>
    <property type="match status" value="1"/>
</dbReference>
<keyword evidence="4" id="KW-1185">Reference proteome</keyword>
<dbReference type="EMBL" id="CAUJNA010000548">
    <property type="protein sequence ID" value="CAJ1378510.1"/>
    <property type="molecule type" value="Genomic_DNA"/>
</dbReference>
<dbReference type="InterPro" id="IPR015943">
    <property type="entry name" value="WD40/YVTN_repeat-like_dom_sf"/>
</dbReference>
<evidence type="ECO:0000313" key="4">
    <source>
        <dbReference type="Proteomes" id="UP001178507"/>
    </source>
</evidence>
<feature type="region of interest" description="Disordered" evidence="1">
    <location>
        <begin position="581"/>
        <end position="620"/>
    </location>
</feature>
<dbReference type="SUPFAM" id="SSF56219">
    <property type="entry name" value="DNase I-like"/>
    <property type="match status" value="1"/>
</dbReference>
<accession>A0AA36MSI8</accession>
<dbReference type="InterPro" id="IPR040459">
    <property type="entry name" value="MJ1316"/>
</dbReference>
<comment type="caution">
    <text evidence="3">The sequence shown here is derived from an EMBL/GenBank/DDBJ whole genome shotgun (WGS) entry which is preliminary data.</text>
</comment>
<dbReference type="InterPro" id="IPR036691">
    <property type="entry name" value="Endo/exonu/phosph_ase_sf"/>
</dbReference>
<feature type="compositionally biased region" description="Basic residues" evidence="1">
    <location>
        <begin position="912"/>
        <end position="921"/>
    </location>
</feature>
<dbReference type="Gene3D" id="3.90.1140.10">
    <property type="entry name" value="Cyclic phosphodiesterase"/>
    <property type="match status" value="1"/>
</dbReference>
<feature type="compositionally biased region" description="Low complexity" evidence="1">
    <location>
        <begin position="902"/>
        <end position="911"/>
    </location>
</feature>
<dbReference type="Proteomes" id="UP001178507">
    <property type="component" value="Unassembled WGS sequence"/>
</dbReference>
<dbReference type="SUPFAM" id="SSF69322">
    <property type="entry name" value="Tricorn protease domain 2"/>
    <property type="match status" value="1"/>
</dbReference>
<protein>
    <recommendedName>
        <fullName evidence="2">MJ1316 RNA cyclic group end recognition domain-containing protein</fullName>
    </recommendedName>
</protein>
<organism evidence="3 4">
    <name type="scientific">Effrenium voratum</name>
    <dbReference type="NCBI Taxonomy" id="2562239"/>
    <lineage>
        <taxon>Eukaryota</taxon>
        <taxon>Sar</taxon>
        <taxon>Alveolata</taxon>
        <taxon>Dinophyceae</taxon>
        <taxon>Suessiales</taxon>
        <taxon>Symbiodiniaceae</taxon>
        <taxon>Effrenium</taxon>
    </lineage>
</organism>
<gene>
    <name evidence="3" type="ORF">EVOR1521_LOCUS7032</name>
</gene>
<reference evidence="3" key="1">
    <citation type="submission" date="2023-08" db="EMBL/GenBank/DDBJ databases">
        <authorList>
            <person name="Chen Y."/>
            <person name="Shah S."/>
            <person name="Dougan E. K."/>
            <person name="Thang M."/>
            <person name="Chan C."/>
        </authorList>
    </citation>
    <scope>NUCLEOTIDE SEQUENCE</scope>
</reference>
<evidence type="ECO:0000256" key="1">
    <source>
        <dbReference type="SAM" id="MobiDB-lite"/>
    </source>
</evidence>
<name>A0AA36MSI8_9DINO</name>
<dbReference type="PANTHER" id="PTHR37474:SF1">
    <property type="entry name" value="2'-5' RNA LIGASE FAMILY PROTEIN"/>
    <property type="match status" value="1"/>
</dbReference>
<proteinExistence type="predicted"/>
<dbReference type="PANTHER" id="PTHR37474">
    <property type="entry name" value="RNA LIGASE/CYCLIC NUCLEOTIDE PHOSPHODIESTERASE"/>
    <property type="match status" value="1"/>
</dbReference>
<evidence type="ECO:0000313" key="3">
    <source>
        <dbReference type="EMBL" id="CAJ1378510.1"/>
    </source>
</evidence>
<sequence>MATTAAADVNTALAIVPPEDVLQEVQLIRQQHDRAFSRWPPHVRLMWPFLPLRIALARLSRLDRLDVDSFDLELPQVELLAGGGKGERDRAYVGLTPSAASSDHLKAIWEALGEIFPECAECAEFHLTLGQLPSQEAATLVGALGSLRLSWRCSAVAVLACEGSGAPMRPVQWIALRERPPSSFGASLPLPSLAWRSLVEALPLQDAAKVARITRHQDVPGKAEWWCDLARAHFSTDSAHPLPAHAAGFSSLVGAAGYMASLCWTTLPDKAPSLSLCPGAEAMRRTSSSNVQTLPVPFGGAVRCVRHNSERLLVAGDASAKETGLALWSLGDLKEKPRFSKLRGHVRGVDLWEELLLVQAKGGSLLVHDLADPRAQPSALGKKEDGHVRDAQWMPGGSARALAAYESRVAILDVEAGGVDYLPLPLRSPSVCSVEAQVAVATSSACCLWDVRRSAVALEVPLSFSGACLAFARGSGLVVGGSGGLQLVDLRMGTTRPLAPVQLPASLREGNAEVQRLLTGHGCVTAQFEKALATWHLETGALLGWWEASRCLSVPTGAAEAAAAPWGLAAAGAGRLHVAMPGKPGPGAGKKFAAPKREAAKKATQAAPAPAQEPSRKLRTSEDVYHRILHDSVRFSPEEVAIGYEDRFLGPMEVKLLDFTPGGDIPFHRLFYFRRGEEILWDRKHRRDRVFGECAEADAPETVEAVRRAKVTAWKIEQGIIKVRGSGRGRRKATVAVDEAAGLRYSKDEGCWTCCPASSPARAKLRVLTLNVLFELYGDVETHMEARMSQMFQDLAAAELDVIALQEVTPFFAQALLAEVWVREGYWSSCGDDMASVDPSGQLILSRLPMRSVALARVSQHKSLVLATLATGSSRSVGGAAIRGAAGAAAGASPSRRRGRLRVPGGLALRGRGPRPQRRAGRLGAAAPRGPKRRRGGPRRLPWPGRGGEDLGQERRQLLGTPWGFPGGFAWAQLAANEVERSFARLRESEDPARSLQESFFQHLATSQDLQGEPPKLWCPAGPQDRNALRTMTRTTARILQAQLTLAARGEADDGVFASPRFLLVGLGGGSECKPLLRRKAVTILLEVERCSQGTVWPLTDVHTTRGGAPCIVLGTGWAPTPGEVRALAQSLRALVAVSGLEIEVKVIPADSLSSEVPSCQPE</sequence>
<dbReference type="Gene3D" id="3.60.10.10">
    <property type="entry name" value="Endonuclease/exonuclease/phosphatase"/>
    <property type="match status" value="1"/>
</dbReference>
<feature type="domain" description="MJ1316 RNA cyclic group end recognition" evidence="2">
    <location>
        <begin position="618"/>
        <end position="683"/>
    </location>
</feature>
<dbReference type="Gene3D" id="2.130.10.10">
    <property type="entry name" value="YVTN repeat-like/Quinoprotein amine dehydrogenase"/>
    <property type="match status" value="1"/>
</dbReference>
<feature type="region of interest" description="Disordered" evidence="1">
    <location>
        <begin position="887"/>
        <end position="952"/>
    </location>
</feature>
<evidence type="ECO:0000259" key="2">
    <source>
        <dbReference type="Pfam" id="PF04457"/>
    </source>
</evidence>
<dbReference type="Pfam" id="PF13563">
    <property type="entry name" value="2_5_RNA_ligase2"/>
    <property type="match status" value="1"/>
</dbReference>